<name>A0ABT9QI22_9ACTN</name>
<proteinExistence type="predicted"/>
<dbReference type="Proteomes" id="UP001225356">
    <property type="component" value="Unassembled WGS sequence"/>
</dbReference>
<feature type="compositionally biased region" description="Basic and acidic residues" evidence="1">
    <location>
        <begin position="58"/>
        <end position="69"/>
    </location>
</feature>
<gene>
    <name evidence="2" type="ORF">J2853_005603</name>
</gene>
<organism evidence="2 3">
    <name type="scientific">Streptosporangium lutulentum</name>
    <dbReference type="NCBI Taxonomy" id="1461250"/>
    <lineage>
        <taxon>Bacteria</taxon>
        <taxon>Bacillati</taxon>
        <taxon>Actinomycetota</taxon>
        <taxon>Actinomycetes</taxon>
        <taxon>Streptosporangiales</taxon>
        <taxon>Streptosporangiaceae</taxon>
        <taxon>Streptosporangium</taxon>
    </lineage>
</organism>
<protein>
    <submittedName>
        <fullName evidence="2">Uncharacterized protein</fullName>
    </submittedName>
</protein>
<sequence>MPRAMPGGRRFGTGETELVRLRRDLSDPTLWDAGPTASPQQELAVSDHEIAGSPPAMARERGSHADSRQPFRHPFTHGETTLVWRVCRVPTAGQWRTGRLNGYKYG</sequence>
<comment type="caution">
    <text evidence="2">The sequence shown here is derived from an EMBL/GenBank/DDBJ whole genome shotgun (WGS) entry which is preliminary data.</text>
</comment>
<evidence type="ECO:0000256" key="1">
    <source>
        <dbReference type="SAM" id="MobiDB-lite"/>
    </source>
</evidence>
<reference evidence="2 3" key="1">
    <citation type="submission" date="2023-07" db="EMBL/GenBank/DDBJ databases">
        <title>Sequencing the genomes of 1000 actinobacteria strains.</title>
        <authorList>
            <person name="Klenk H.-P."/>
        </authorList>
    </citation>
    <scope>NUCLEOTIDE SEQUENCE [LARGE SCALE GENOMIC DNA]</scope>
    <source>
        <strain evidence="2 3">DSM 46740</strain>
    </source>
</reference>
<evidence type="ECO:0000313" key="2">
    <source>
        <dbReference type="EMBL" id="MDP9846392.1"/>
    </source>
</evidence>
<accession>A0ABT9QI22</accession>
<evidence type="ECO:0000313" key="3">
    <source>
        <dbReference type="Proteomes" id="UP001225356"/>
    </source>
</evidence>
<keyword evidence="3" id="KW-1185">Reference proteome</keyword>
<feature type="region of interest" description="Disordered" evidence="1">
    <location>
        <begin position="26"/>
        <end position="74"/>
    </location>
</feature>
<dbReference type="EMBL" id="JAUSQU010000001">
    <property type="protein sequence ID" value="MDP9846392.1"/>
    <property type="molecule type" value="Genomic_DNA"/>
</dbReference>